<keyword evidence="1" id="KW-0456">Lyase</keyword>
<sequence length="190" mass="22546">MIKDQLYKELKSVSALRTSRQKFANRVLEDINLVEPLIDLLFINDKKISPRAAWILEFAFKDNYKIILPYFDIFISNISELKLDSSIRPCAKIIEILIDLYYNKMNPEIRQTLTQTHKSQITETCFDWMITEQKVAVKAYSMNILYDLGTEYNWIHPELRTIMQRDYTSQTAGYKARTRHILEKIKKRNS</sequence>
<name>A0ABW3NA10_9FLAO</name>
<dbReference type="GO" id="GO:0016829">
    <property type="term" value="F:lyase activity"/>
    <property type="evidence" value="ECO:0007669"/>
    <property type="project" value="UniProtKB-KW"/>
</dbReference>
<dbReference type="RefSeq" id="WP_386132504.1">
    <property type="nucleotide sequence ID" value="NZ_JBHTJL010000016.1"/>
</dbReference>
<reference evidence="2" key="1">
    <citation type="journal article" date="2019" name="Int. J. Syst. Evol. Microbiol.">
        <title>The Global Catalogue of Microorganisms (GCM) 10K type strain sequencing project: providing services to taxonomists for standard genome sequencing and annotation.</title>
        <authorList>
            <consortium name="The Broad Institute Genomics Platform"/>
            <consortium name="The Broad Institute Genome Sequencing Center for Infectious Disease"/>
            <person name="Wu L."/>
            <person name="Ma J."/>
        </authorList>
    </citation>
    <scope>NUCLEOTIDE SEQUENCE [LARGE SCALE GENOMIC DNA]</scope>
    <source>
        <strain evidence="2">CCUG 62215</strain>
    </source>
</reference>
<evidence type="ECO:0000313" key="2">
    <source>
        <dbReference type="Proteomes" id="UP001597013"/>
    </source>
</evidence>
<protein>
    <submittedName>
        <fullName evidence="1">Adenylosuccinate lyase</fullName>
    </submittedName>
</protein>
<evidence type="ECO:0000313" key="1">
    <source>
        <dbReference type="EMBL" id="MFD1064249.1"/>
    </source>
</evidence>
<comment type="caution">
    <text evidence="1">The sequence shown here is derived from an EMBL/GenBank/DDBJ whole genome shotgun (WGS) entry which is preliminary data.</text>
</comment>
<dbReference type="InterPro" id="IPR016024">
    <property type="entry name" value="ARM-type_fold"/>
</dbReference>
<organism evidence="1 2">
    <name type="scientific">Winogradskyella litorisediminis</name>
    <dbReference type="NCBI Taxonomy" id="1156618"/>
    <lineage>
        <taxon>Bacteria</taxon>
        <taxon>Pseudomonadati</taxon>
        <taxon>Bacteroidota</taxon>
        <taxon>Flavobacteriia</taxon>
        <taxon>Flavobacteriales</taxon>
        <taxon>Flavobacteriaceae</taxon>
        <taxon>Winogradskyella</taxon>
    </lineage>
</organism>
<dbReference type="Proteomes" id="UP001597013">
    <property type="component" value="Unassembled WGS sequence"/>
</dbReference>
<gene>
    <name evidence="1" type="ORF">ACFQ1Q_13415</name>
</gene>
<accession>A0ABW3NA10</accession>
<dbReference type="EMBL" id="JBHTJL010000016">
    <property type="protein sequence ID" value="MFD1064249.1"/>
    <property type="molecule type" value="Genomic_DNA"/>
</dbReference>
<keyword evidence="2" id="KW-1185">Reference proteome</keyword>
<dbReference type="SUPFAM" id="SSF48371">
    <property type="entry name" value="ARM repeat"/>
    <property type="match status" value="1"/>
</dbReference>
<proteinExistence type="predicted"/>